<dbReference type="EMBL" id="AZBU02000008">
    <property type="protein sequence ID" value="TKR67808.1"/>
    <property type="molecule type" value="Genomic_DNA"/>
</dbReference>
<keyword evidence="3" id="KW-1185">Reference proteome</keyword>
<proteinExistence type="predicted"/>
<dbReference type="EMBL" id="AZBU02000008">
    <property type="protein sequence ID" value="TKR67821.1"/>
    <property type="molecule type" value="Genomic_DNA"/>
</dbReference>
<sequence length="111" mass="13273">MLLYLSLARATQNPDVRMILESGALPYSLFTNRLLKEFYEKSYAGDDVWERFRKNFHLIVSVNREEEKDIPWWLKKAANSVEIARLDRKEAKEIAVDWMKKFDIFEENEVD</sequence>
<reference evidence="1" key="1">
    <citation type="submission" date="2013-11" db="EMBL/GenBank/DDBJ databases">
        <authorList>
            <person name="Sternberg P."/>
            <person name="Dillman A."/>
            <person name="Macchietto M."/>
        </authorList>
    </citation>
    <scope>NUCLEOTIDE SEQUENCE</scope>
    <source>
        <strain evidence="1">ALL</strain>
    </source>
</reference>
<reference evidence="1 3" key="2">
    <citation type="journal article" date="2015" name="Genome Biol.">
        <title>Comparative genomics of Steinernema reveals deeply conserved gene regulatory networks.</title>
        <authorList>
            <person name="Dillman A.R."/>
            <person name="Macchietto M."/>
            <person name="Porter C.F."/>
            <person name="Rogers A."/>
            <person name="Williams B."/>
            <person name="Antoshechkin I."/>
            <person name="Lee M.M."/>
            <person name="Goodwin Z."/>
            <person name="Lu X."/>
            <person name="Lewis E.E."/>
            <person name="Goodrich-Blair H."/>
            <person name="Stock S.P."/>
            <person name="Adams B.J."/>
            <person name="Sternberg P.W."/>
            <person name="Mortazavi A."/>
        </authorList>
    </citation>
    <scope>NUCLEOTIDE SEQUENCE [LARGE SCALE GENOMIC DNA]</scope>
    <source>
        <strain evidence="1 3">ALL</strain>
    </source>
</reference>
<protein>
    <submittedName>
        <fullName evidence="1">Uncharacterized protein</fullName>
    </submittedName>
</protein>
<gene>
    <name evidence="1" type="ORF">L596_023901</name>
    <name evidence="2" type="ORF">L596_023912</name>
</gene>
<name>A0A4U5MF39_STECR</name>
<accession>A0A4U5MF39</accession>
<dbReference type="AlphaFoldDB" id="A0A4U5MF39"/>
<comment type="caution">
    <text evidence="1">The sequence shown here is derived from an EMBL/GenBank/DDBJ whole genome shotgun (WGS) entry which is preliminary data.</text>
</comment>
<evidence type="ECO:0000313" key="2">
    <source>
        <dbReference type="EMBL" id="TKR67821.1"/>
    </source>
</evidence>
<evidence type="ECO:0000313" key="1">
    <source>
        <dbReference type="EMBL" id="TKR67808.1"/>
    </source>
</evidence>
<reference evidence="1" key="3">
    <citation type="journal article" date="2019" name="G3 (Bethesda)">
        <title>Hybrid Assembly of the Genome of the Entomopathogenic Nematode Steinernema carpocapsae Identifies the X-Chromosome.</title>
        <authorList>
            <person name="Serra L."/>
            <person name="Macchietto M."/>
            <person name="Macias-Munoz A."/>
            <person name="McGill C.J."/>
            <person name="Rodriguez I.M."/>
            <person name="Rodriguez B."/>
            <person name="Murad R."/>
            <person name="Mortazavi A."/>
        </authorList>
    </citation>
    <scope>NUCLEOTIDE SEQUENCE</scope>
    <source>
        <strain evidence="1">ALL</strain>
    </source>
</reference>
<organism evidence="1 3">
    <name type="scientific">Steinernema carpocapsae</name>
    <name type="common">Entomopathogenic nematode</name>
    <dbReference type="NCBI Taxonomy" id="34508"/>
    <lineage>
        <taxon>Eukaryota</taxon>
        <taxon>Metazoa</taxon>
        <taxon>Ecdysozoa</taxon>
        <taxon>Nematoda</taxon>
        <taxon>Chromadorea</taxon>
        <taxon>Rhabditida</taxon>
        <taxon>Tylenchina</taxon>
        <taxon>Panagrolaimomorpha</taxon>
        <taxon>Strongyloidoidea</taxon>
        <taxon>Steinernematidae</taxon>
        <taxon>Steinernema</taxon>
    </lineage>
</organism>
<dbReference type="Proteomes" id="UP000298663">
    <property type="component" value="Unassembled WGS sequence"/>
</dbReference>
<evidence type="ECO:0000313" key="3">
    <source>
        <dbReference type="Proteomes" id="UP000298663"/>
    </source>
</evidence>